<comment type="caution">
    <text evidence="2">The sequence shown here is derived from an EMBL/GenBank/DDBJ whole genome shotgun (WGS) entry which is preliminary data.</text>
</comment>
<reference evidence="2" key="1">
    <citation type="journal article" date="2014" name="Front. Microbiol.">
        <title>High frequency of phylogenetically diverse reductive dehalogenase-homologous genes in deep subseafloor sedimentary metagenomes.</title>
        <authorList>
            <person name="Kawai M."/>
            <person name="Futagami T."/>
            <person name="Toyoda A."/>
            <person name="Takaki Y."/>
            <person name="Nishi S."/>
            <person name="Hori S."/>
            <person name="Arai W."/>
            <person name="Tsubouchi T."/>
            <person name="Morono Y."/>
            <person name="Uchiyama I."/>
            <person name="Ito T."/>
            <person name="Fujiyama A."/>
            <person name="Inagaki F."/>
            <person name="Takami H."/>
        </authorList>
    </citation>
    <scope>NUCLEOTIDE SEQUENCE</scope>
    <source>
        <strain evidence="2">Expedition CK06-06</strain>
    </source>
</reference>
<evidence type="ECO:0008006" key="3">
    <source>
        <dbReference type="Google" id="ProtNLM"/>
    </source>
</evidence>
<gene>
    <name evidence="2" type="ORF">S01H4_53473</name>
</gene>
<accession>X1FBX6</accession>
<proteinExistence type="predicted"/>
<name>X1FBX6_9ZZZZ</name>
<dbReference type="EMBL" id="BART01030671">
    <property type="protein sequence ID" value="GAH18268.1"/>
    <property type="molecule type" value="Genomic_DNA"/>
</dbReference>
<feature type="non-terminal residue" evidence="2">
    <location>
        <position position="1"/>
    </location>
</feature>
<evidence type="ECO:0000313" key="2">
    <source>
        <dbReference type="EMBL" id="GAH18268.1"/>
    </source>
</evidence>
<organism evidence="2">
    <name type="scientific">marine sediment metagenome</name>
    <dbReference type="NCBI Taxonomy" id="412755"/>
    <lineage>
        <taxon>unclassified sequences</taxon>
        <taxon>metagenomes</taxon>
        <taxon>ecological metagenomes</taxon>
    </lineage>
</organism>
<dbReference type="AlphaFoldDB" id="X1FBX6"/>
<sequence length="261" mass="27106">TDTATGNVRIDGNVTGEDENSPGLFLTSEGRGNIVVQSAADLVITGVTPSHPTVTQGQTNNQRRVTVAIENRGGSALTLDLASATLDFEDGNVNWRFHRQSGDATLPGNSVASLVYVIDSVTANSGNWEIDASVSGDEDNSGDDRNANASALGTAGRIWVQTKPSLSFTSATVLAPNGTWVNTDQSFQVAIEIKNAGEAQANQVQYNVAAVNGSGPPPVLPLTIPVLTGKSTVADTFDVVAATSPTADEFQMEITSGQDDT</sequence>
<evidence type="ECO:0000256" key="1">
    <source>
        <dbReference type="SAM" id="MobiDB-lite"/>
    </source>
</evidence>
<feature type="non-terminal residue" evidence="2">
    <location>
        <position position="261"/>
    </location>
</feature>
<protein>
    <recommendedName>
        <fullName evidence="3">CARDB domain-containing protein</fullName>
    </recommendedName>
</protein>
<feature type="region of interest" description="Disordered" evidence="1">
    <location>
        <begin position="1"/>
        <end position="23"/>
    </location>
</feature>